<sequence length="208" mass="23818">MSTEFEKLNAELPTIKNLSSTGGANGFFAQEVLRFHSLARTLLDSDFKLDESSTVDERYLTHVLSRSLLENCFTIIYLFDNPAETSNRYEALKNSFKEDYRKLLNEPLLPRKSELEPADPAWRNLAGLPNVNDMLAQVKNVDGDRMNYLYFVYRIASFDTHGRSLGAIFESVFGKTCNFPVLKIKYAFELMADQYCVVLNDLRSRGEI</sequence>
<reference evidence="1 2" key="1">
    <citation type="submission" date="2020-03" db="EMBL/GenBank/DDBJ databases">
        <title>The role of nitrogen metabolism on polyethylene biodegradation.</title>
        <authorList>
            <person name="Peixoto J."/>
            <person name="Vizzotto C.S."/>
            <person name="Ramos A."/>
            <person name="Alves G."/>
            <person name="Steindorff A."/>
            <person name="Kruger R."/>
        </authorList>
    </citation>
    <scope>NUCLEOTIDE SEQUENCE [LARGE SCALE GENOMIC DNA]</scope>
    <source>
        <strain evidence="1 2">PE63</strain>
    </source>
</reference>
<name>A0ABS5LZJ0_9BURK</name>
<organism evidence="1 2">
    <name type="scientific">Comamonas brasiliensis</name>
    <dbReference type="NCBI Taxonomy" id="1812482"/>
    <lineage>
        <taxon>Bacteria</taxon>
        <taxon>Pseudomonadati</taxon>
        <taxon>Pseudomonadota</taxon>
        <taxon>Betaproteobacteria</taxon>
        <taxon>Burkholderiales</taxon>
        <taxon>Comamonadaceae</taxon>
        <taxon>Comamonas</taxon>
    </lineage>
</organism>
<dbReference type="EMBL" id="JAANES010000007">
    <property type="protein sequence ID" value="MBS3021744.1"/>
    <property type="molecule type" value="Genomic_DNA"/>
</dbReference>
<dbReference type="RefSeq" id="WP_211459398.1">
    <property type="nucleotide sequence ID" value="NZ_JAANES010000007.1"/>
</dbReference>
<protein>
    <submittedName>
        <fullName evidence="1">Uncharacterized protein</fullName>
    </submittedName>
</protein>
<dbReference type="Proteomes" id="UP001647436">
    <property type="component" value="Unassembled WGS sequence"/>
</dbReference>
<gene>
    <name evidence="1" type="ORF">DJFAAGMI_04520</name>
</gene>
<proteinExistence type="predicted"/>
<evidence type="ECO:0000313" key="1">
    <source>
        <dbReference type="EMBL" id="MBS3021744.1"/>
    </source>
</evidence>
<keyword evidence="2" id="KW-1185">Reference proteome</keyword>
<evidence type="ECO:0000313" key="2">
    <source>
        <dbReference type="Proteomes" id="UP001647436"/>
    </source>
</evidence>
<comment type="caution">
    <text evidence="1">The sequence shown here is derived from an EMBL/GenBank/DDBJ whole genome shotgun (WGS) entry which is preliminary data.</text>
</comment>
<accession>A0ABS5LZJ0</accession>